<name>A0A2C6KXT6_9APIC</name>
<evidence type="ECO:0000313" key="3">
    <source>
        <dbReference type="Proteomes" id="UP000221165"/>
    </source>
</evidence>
<feature type="compositionally biased region" description="Basic residues" evidence="1">
    <location>
        <begin position="176"/>
        <end position="187"/>
    </location>
</feature>
<reference evidence="2 3" key="1">
    <citation type="journal article" date="2017" name="Int. J. Parasitol.">
        <title>The genome of the protozoan parasite Cystoisospora suis and a reverse vaccinology approach to identify vaccine candidates.</title>
        <authorList>
            <person name="Palmieri N."/>
            <person name="Shrestha A."/>
            <person name="Ruttkowski B."/>
            <person name="Beck T."/>
            <person name="Vogl C."/>
            <person name="Tomley F."/>
            <person name="Blake D.P."/>
            <person name="Joachim A."/>
        </authorList>
    </citation>
    <scope>NUCLEOTIDE SEQUENCE [LARGE SCALE GENOMIC DNA]</scope>
    <source>
        <strain evidence="2 3">Wien I</strain>
    </source>
</reference>
<dbReference type="RefSeq" id="XP_067922362.1">
    <property type="nucleotide sequence ID" value="XM_068065659.1"/>
</dbReference>
<dbReference type="GeneID" id="94428870"/>
<feature type="region of interest" description="Disordered" evidence="1">
    <location>
        <begin position="128"/>
        <end position="207"/>
    </location>
</feature>
<accession>A0A2C6KXT6</accession>
<organism evidence="2 3">
    <name type="scientific">Cystoisospora suis</name>
    <dbReference type="NCBI Taxonomy" id="483139"/>
    <lineage>
        <taxon>Eukaryota</taxon>
        <taxon>Sar</taxon>
        <taxon>Alveolata</taxon>
        <taxon>Apicomplexa</taxon>
        <taxon>Conoidasida</taxon>
        <taxon>Coccidia</taxon>
        <taxon>Eucoccidiorida</taxon>
        <taxon>Eimeriorina</taxon>
        <taxon>Sarcocystidae</taxon>
        <taxon>Cystoisospora</taxon>
    </lineage>
</organism>
<protein>
    <submittedName>
        <fullName evidence="2">Uncharacterized protein</fullName>
    </submittedName>
</protein>
<feature type="compositionally biased region" description="Low complexity" evidence="1">
    <location>
        <begin position="155"/>
        <end position="175"/>
    </location>
</feature>
<dbReference type="Proteomes" id="UP000221165">
    <property type="component" value="Unassembled WGS sequence"/>
</dbReference>
<dbReference type="AlphaFoldDB" id="A0A2C6KXT6"/>
<gene>
    <name evidence="2" type="ORF">CSUI_005483</name>
</gene>
<comment type="caution">
    <text evidence="2">The sequence shown here is derived from an EMBL/GenBank/DDBJ whole genome shotgun (WGS) entry which is preliminary data.</text>
</comment>
<feature type="region of interest" description="Disordered" evidence="1">
    <location>
        <begin position="417"/>
        <end position="453"/>
    </location>
</feature>
<dbReference type="EMBL" id="MIGC01002656">
    <property type="protein sequence ID" value="PHJ20676.1"/>
    <property type="molecule type" value="Genomic_DNA"/>
</dbReference>
<feature type="compositionally biased region" description="Basic and acidic residues" evidence="1">
    <location>
        <begin position="371"/>
        <end position="391"/>
    </location>
</feature>
<proteinExistence type="predicted"/>
<feature type="region of interest" description="Disordered" evidence="1">
    <location>
        <begin position="348"/>
        <end position="399"/>
    </location>
</feature>
<dbReference type="OrthoDB" id="331481at2759"/>
<feature type="compositionally biased region" description="Basic and acidic residues" evidence="1">
    <location>
        <begin position="436"/>
        <end position="453"/>
    </location>
</feature>
<sequence length="501" mass="56774">MKVMKVHPTLVRFHERVLTSYLELSKLSAEPHPDNTKKLLRGAWLLASLVRNRRQRWIIRKNEALREQGVPENHLFSLHDLGALWTGSAVDPLLPLPAQFVLLQERLNSVRHDDSSLSSPSALPLAAEVSRHRQLAADTNSEGRHPDDYSSHLISPASSSQFQPSSLLSPESSNRNCRRSLNKKRSSKREENLRDTDEVEEEVLSPPHTSDLELASLAAVVADPRAASHPGAYASAAAAATESLKTHPLFTRSLEGRGLTAQFFSDESLLHNVRREQLKLGGGNGAQPPLEVLPFDDRVLSREDSAYHIPNCVSSLPTLWNNNPGASLAPDDTSFSSLTDEERRLRYDKSSRMMMPTTGRDRRKAARLLRKRQEREERSRNVHGSEREETPYRGTSVDDDVDLFSEHDETMRDCFEQIDNGSEGDGVELKKRTKRESRGRMNDHLKKNDDSKHVSELSGETEFVKEYEEHMPKLFFKKGKIRVVNWRGERKNHNKGEKRNG</sequence>
<evidence type="ECO:0000313" key="2">
    <source>
        <dbReference type="EMBL" id="PHJ20676.1"/>
    </source>
</evidence>
<evidence type="ECO:0000256" key="1">
    <source>
        <dbReference type="SAM" id="MobiDB-lite"/>
    </source>
</evidence>
<feature type="compositionally biased region" description="Basic residues" evidence="1">
    <location>
        <begin position="361"/>
        <end position="370"/>
    </location>
</feature>
<feature type="compositionally biased region" description="Basic and acidic residues" evidence="1">
    <location>
        <begin position="141"/>
        <end position="150"/>
    </location>
</feature>
<keyword evidence="3" id="KW-1185">Reference proteome</keyword>
<dbReference type="VEuPathDB" id="ToxoDB:CSUI_005483"/>